<dbReference type="HOGENOM" id="CLU_2395724_0_0_5"/>
<accession>N0BDN7</accession>
<keyword evidence="2" id="KW-1185">Reference proteome</keyword>
<proteinExistence type="predicted"/>
<evidence type="ECO:0000313" key="1">
    <source>
        <dbReference type="EMBL" id="AGK58245.1"/>
    </source>
</evidence>
<sequence length="93" mass="10241">MLPQPLPFSFGGSCRYRCRLPALCAEIVSKAVSTRTQIKSPNVARLSLPYPPDWPRPAPTYILASTPVLSFGPVFKLPSPVYFWGRRPPAIAA</sequence>
<dbReference type="KEGG" id="hdt:HYPDE_32863"/>
<dbReference type="AlphaFoldDB" id="N0BDN7"/>
<gene>
    <name evidence="1" type="ORF">HYPDE_32863</name>
</gene>
<protein>
    <submittedName>
        <fullName evidence="1">Uncharacterized protein</fullName>
    </submittedName>
</protein>
<dbReference type="EMBL" id="CP005587">
    <property type="protein sequence ID" value="AGK58245.1"/>
    <property type="molecule type" value="Genomic_DNA"/>
</dbReference>
<organism evidence="1 2">
    <name type="scientific">Hyphomicrobium denitrificans 1NES1</name>
    <dbReference type="NCBI Taxonomy" id="670307"/>
    <lineage>
        <taxon>Bacteria</taxon>
        <taxon>Pseudomonadati</taxon>
        <taxon>Pseudomonadota</taxon>
        <taxon>Alphaproteobacteria</taxon>
        <taxon>Hyphomicrobiales</taxon>
        <taxon>Hyphomicrobiaceae</taxon>
        <taxon>Hyphomicrobium</taxon>
    </lineage>
</organism>
<reference evidence="1 2" key="1">
    <citation type="journal article" date="2013" name="Genome Announc.">
        <title>Genome sequences for three denitrifying bacterial strains isolated from a uranium- and nitrate-contaminated subsurface environment.</title>
        <authorList>
            <person name="Venkatramanan R."/>
            <person name="Prakash O."/>
            <person name="Woyke T."/>
            <person name="Chain P."/>
            <person name="Goodwin L.A."/>
            <person name="Watson D."/>
            <person name="Brooks S."/>
            <person name="Kostka J.E."/>
            <person name="Green S.J."/>
        </authorList>
    </citation>
    <scope>NUCLEOTIDE SEQUENCE [LARGE SCALE GENOMIC DNA]</scope>
    <source>
        <strain evidence="1 2">1NES1</strain>
    </source>
</reference>
<dbReference type="Proteomes" id="UP000005952">
    <property type="component" value="Chromosome"/>
</dbReference>
<name>N0BDN7_9HYPH</name>
<dbReference type="STRING" id="670307.HYPDE_32863"/>
<evidence type="ECO:0000313" key="2">
    <source>
        <dbReference type="Proteomes" id="UP000005952"/>
    </source>
</evidence>